<sequence length="288" mass="31558">MARNANGHVTAAADVVRPDEGVLRGALVCVVGLALVLLATAAARAECRLADQDPRGLQEVEVERVQGFDSLRLTDGRTVQVIGLAPAAPLPESAGPMRPLHLHEGLREALVARLDAVDQRLILRPGRPARDAEGRLRMHAWLPGGPLLAAELIAAGEAMPRPGPQPAALDTCFYVAEAEARAGERGLWLERPAALPVRMLDPRSGALRQGRLRVHGEVVAVRETSRHWVLELDGPLDVLIRGRDRNHWPDLQPDTLNGEAVIVRGQVYPWRDRLRMRIRHPLDLEVPE</sequence>
<keyword evidence="3" id="KW-1185">Reference proteome</keyword>
<protein>
    <submittedName>
        <fullName evidence="2">Nuclease</fullName>
    </submittedName>
</protein>
<dbReference type="Proteomes" id="UP000064201">
    <property type="component" value="Chromosome"/>
</dbReference>
<keyword evidence="1" id="KW-0472">Membrane</keyword>
<evidence type="ECO:0000256" key="1">
    <source>
        <dbReference type="SAM" id="Phobius"/>
    </source>
</evidence>
<dbReference type="RefSeq" id="WP_047251759.1">
    <property type="nucleotide sequence ID" value="NZ_CP011367.1"/>
</dbReference>
<dbReference type="OrthoDB" id="6867997at2"/>
<dbReference type="InterPro" id="IPR035437">
    <property type="entry name" value="SNase_OB-fold_sf"/>
</dbReference>
<gene>
    <name evidence="2" type="ORF">TVD_12765</name>
</gene>
<organism evidence="2 3">
    <name type="scientific">Thioalkalivibrio versutus</name>
    <dbReference type="NCBI Taxonomy" id="106634"/>
    <lineage>
        <taxon>Bacteria</taxon>
        <taxon>Pseudomonadati</taxon>
        <taxon>Pseudomonadota</taxon>
        <taxon>Gammaproteobacteria</taxon>
        <taxon>Chromatiales</taxon>
        <taxon>Ectothiorhodospiraceae</taxon>
        <taxon>Thioalkalivibrio</taxon>
    </lineage>
</organism>
<keyword evidence="1" id="KW-1133">Transmembrane helix</keyword>
<keyword evidence="1" id="KW-0812">Transmembrane</keyword>
<dbReference type="EMBL" id="CP011367">
    <property type="protein sequence ID" value="AKJ96176.1"/>
    <property type="molecule type" value="Genomic_DNA"/>
</dbReference>
<dbReference type="STRING" id="106634.TVD_12765"/>
<dbReference type="KEGG" id="tvr:TVD_12765"/>
<dbReference type="PATRIC" id="fig|106634.4.peg.2601"/>
<evidence type="ECO:0000313" key="2">
    <source>
        <dbReference type="EMBL" id="AKJ96176.1"/>
    </source>
</evidence>
<dbReference type="Gene3D" id="2.40.50.90">
    <property type="match status" value="1"/>
</dbReference>
<name>A0A0G3GBJ1_9GAMM</name>
<evidence type="ECO:0000313" key="3">
    <source>
        <dbReference type="Proteomes" id="UP000064201"/>
    </source>
</evidence>
<dbReference type="SUPFAM" id="SSF50199">
    <property type="entry name" value="Staphylococcal nuclease"/>
    <property type="match status" value="1"/>
</dbReference>
<proteinExistence type="predicted"/>
<accession>A0A0G3GBJ1</accession>
<dbReference type="AlphaFoldDB" id="A0A0G3GBJ1"/>
<feature type="transmembrane region" description="Helical" evidence="1">
    <location>
        <begin position="22"/>
        <end position="43"/>
    </location>
</feature>
<reference evidence="2 3" key="1">
    <citation type="submission" date="2015-04" db="EMBL/GenBank/DDBJ databases">
        <title>Complete Sequence for the Genome of the Thioalkalivibrio versutus D301.</title>
        <authorList>
            <person name="Mu T."/>
            <person name="Zhou J."/>
            <person name="Xu X."/>
        </authorList>
    </citation>
    <scope>NUCLEOTIDE SEQUENCE [LARGE SCALE GENOMIC DNA]</scope>
    <source>
        <strain evidence="2 3">D301</strain>
    </source>
</reference>